<dbReference type="Pfam" id="PF13738">
    <property type="entry name" value="Pyr_redox_3"/>
    <property type="match status" value="1"/>
</dbReference>
<dbReference type="GO" id="GO:0004497">
    <property type="term" value="F:monooxygenase activity"/>
    <property type="evidence" value="ECO:0007669"/>
    <property type="project" value="TreeGrafter"/>
</dbReference>
<sequence>MSETTGVTDTINLYFTIQSGVDNHLPYMPFPETWPVFTPRDKVADWLQIYALALDLRVRISTSVVSAKREGRHWKVTLSTETSDDAPKLTTMSVRHIVMATGQAGLPNLPDIPGIDTFSGKQICHSSAFRASQISPPGSRAVVIGSGTSAHDIAQRLALSNQDVTMIQRSTVCVDPTRYDNGKDMYTEDGPAVEDADLLTQSMPLALLKTQQIEVTARLRQENSEFYTGLEAAGLKLDWGTDGAGRKFKFLETGGGYYINVGASEMIIGGKIKVQSQLGIEEILPNGLRMSDDSVLPADIIVFATGYKGTRHMAARIFEPSVMEKLDDLWGIDDDGELKSNWRRTPQEGLWFASGNLSMSRYYSRLLALQIVAIERGE</sequence>
<dbReference type="EMBL" id="PTQR01000006">
    <property type="protein sequence ID" value="TKX27206.1"/>
    <property type="molecule type" value="Genomic_DNA"/>
</dbReference>
<dbReference type="PANTHER" id="PTHR43539">
    <property type="entry name" value="FLAVIN-BINDING MONOOXYGENASE-LIKE PROTEIN (AFU_ORTHOLOGUE AFUA_4G09220)"/>
    <property type="match status" value="1"/>
</dbReference>
<evidence type="ECO:0000256" key="1">
    <source>
        <dbReference type="ARBA" id="ARBA00023002"/>
    </source>
</evidence>
<evidence type="ECO:0000313" key="2">
    <source>
        <dbReference type="EMBL" id="TKX27206.1"/>
    </source>
</evidence>
<dbReference type="Proteomes" id="UP000308133">
    <property type="component" value="Unassembled WGS sequence"/>
</dbReference>
<evidence type="ECO:0000313" key="3">
    <source>
        <dbReference type="Proteomes" id="UP000308133"/>
    </source>
</evidence>
<dbReference type="InterPro" id="IPR050982">
    <property type="entry name" value="Auxin_biosynth/cation_transpt"/>
</dbReference>
<name>A0A4U7BDS9_9PEZI</name>
<dbReference type="InterPro" id="IPR036188">
    <property type="entry name" value="FAD/NAD-bd_sf"/>
</dbReference>
<dbReference type="Gene3D" id="3.50.50.60">
    <property type="entry name" value="FAD/NAD(P)-binding domain"/>
    <property type="match status" value="1"/>
</dbReference>
<dbReference type="GO" id="GO:0050660">
    <property type="term" value="F:flavin adenine dinucleotide binding"/>
    <property type="evidence" value="ECO:0007669"/>
    <property type="project" value="TreeGrafter"/>
</dbReference>
<gene>
    <name evidence="2" type="ORF">C1H76_0500</name>
</gene>
<dbReference type="SUPFAM" id="SSF51905">
    <property type="entry name" value="FAD/NAD(P)-binding domain"/>
    <property type="match status" value="2"/>
</dbReference>
<accession>A0A4U7BDS9</accession>
<proteinExistence type="predicted"/>
<comment type="caution">
    <text evidence="2">The sequence shown here is derived from an EMBL/GenBank/DDBJ whole genome shotgun (WGS) entry which is preliminary data.</text>
</comment>
<dbReference type="PANTHER" id="PTHR43539:SF68">
    <property type="entry name" value="FLAVIN-BINDING MONOOXYGENASE-LIKE PROTEIN (AFU_ORTHOLOGUE AFUA_4G09220)"/>
    <property type="match status" value="1"/>
</dbReference>
<dbReference type="AlphaFoldDB" id="A0A4U7BDS9"/>
<keyword evidence="1" id="KW-0560">Oxidoreductase</keyword>
<protein>
    <submittedName>
        <fullName evidence="2">Uncharacterized protein</fullName>
    </submittedName>
</protein>
<organism evidence="2 3">
    <name type="scientific">Elsinoe australis</name>
    <dbReference type="NCBI Taxonomy" id="40998"/>
    <lineage>
        <taxon>Eukaryota</taxon>
        <taxon>Fungi</taxon>
        <taxon>Dikarya</taxon>
        <taxon>Ascomycota</taxon>
        <taxon>Pezizomycotina</taxon>
        <taxon>Dothideomycetes</taxon>
        <taxon>Dothideomycetidae</taxon>
        <taxon>Myriangiales</taxon>
        <taxon>Elsinoaceae</taxon>
        <taxon>Elsinoe</taxon>
    </lineage>
</organism>
<reference evidence="2 3" key="1">
    <citation type="submission" date="2018-02" db="EMBL/GenBank/DDBJ databases">
        <title>Draft genome sequences of Elsinoe sp., causing black scab on jojoba.</title>
        <authorList>
            <person name="Stodart B."/>
            <person name="Jeffress S."/>
            <person name="Ash G."/>
            <person name="Arun Chinnappa K."/>
        </authorList>
    </citation>
    <scope>NUCLEOTIDE SEQUENCE [LARGE SCALE GENOMIC DNA]</scope>
    <source>
        <strain evidence="2 3">Hillstone_2</strain>
    </source>
</reference>